<keyword evidence="1" id="KW-0175">Coiled coil</keyword>
<feature type="coiled-coil region" evidence="1">
    <location>
        <begin position="195"/>
        <end position="222"/>
    </location>
</feature>
<proteinExistence type="predicted"/>
<evidence type="ECO:0000313" key="3">
    <source>
        <dbReference type="EMBL" id="GEU51410.1"/>
    </source>
</evidence>
<comment type="caution">
    <text evidence="3">The sequence shown here is derived from an EMBL/GenBank/DDBJ whole genome shotgun (WGS) entry which is preliminary data.</text>
</comment>
<protein>
    <submittedName>
        <fullName evidence="3">Uncharacterized protein</fullName>
    </submittedName>
</protein>
<evidence type="ECO:0000256" key="1">
    <source>
        <dbReference type="SAM" id="Coils"/>
    </source>
</evidence>
<name>A0A6L2KRM5_TANCI</name>
<dbReference type="EMBL" id="BKCJ010002862">
    <property type="protein sequence ID" value="GEU51410.1"/>
    <property type="molecule type" value="Genomic_DNA"/>
</dbReference>
<reference evidence="3" key="1">
    <citation type="journal article" date="2019" name="Sci. Rep.">
        <title>Draft genome of Tanacetum cinerariifolium, the natural source of mosquito coil.</title>
        <authorList>
            <person name="Yamashiro T."/>
            <person name="Shiraishi A."/>
            <person name="Satake H."/>
            <person name="Nakayama K."/>
        </authorList>
    </citation>
    <scope>NUCLEOTIDE SEQUENCE</scope>
</reference>
<gene>
    <name evidence="3" type="ORF">Tci_023388</name>
</gene>
<evidence type="ECO:0000256" key="2">
    <source>
        <dbReference type="SAM" id="MobiDB-lite"/>
    </source>
</evidence>
<organism evidence="3">
    <name type="scientific">Tanacetum cinerariifolium</name>
    <name type="common">Dalmatian daisy</name>
    <name type="synonym">Chrysanthemum cinerariifolium</name>
    <dbReference type="NCBI Taxonomy" id="118510"/>
    <lineage>
        <taxon>Eukaryota</taxon>
        <taxon>Viridiplantae</taxon>
        <taxon>Streptophyta</taxon>
        <taxon>Embryophyta</taxon>
        <taxon>Tracheophyta</taxon>
        <taxon>Spermatophyta</taxon>
        <taxon>Magnoliopsida</taxon>
        <taxon>eudicotyledons</taxon>
        <taxon>Gunneridae</taxon>
        <taxon>Pentapetalae</taxon>
        <taxon>asterids</taxon>
        <taxon>campanulids</taxon>
        <taxon>Asterales</taxon>
        <taxon>Asteraceae</taxon>
        <taxon>Asteroideae</taxon>
        <taxon>Anthemideae</taxon>
        <taxon>Anthemidinae</taxon>
        <taxon>Tanacetum</taxon>
    </lineage>
</organism>
<accession>A0A6L2KRM5</accession>
<dbReference type="AlphaFoldDB" id="A0A6L2KRM5"/>
<feature type="region of interest" description="Disordered" evidence="2">
    <location>
        <begin position="1"/>
        <end position="21"/>
    </location>
</feature>
<sequence>MLRAKDNLDPNDESVDTPLGSPFLDLGDDFDDDEVLNELEEYGNAGQLCCQRSDTYVFTMKMEILLEPTSNKLMVVLGSYIKDYLYSTLEKKASKKTHKLKRLYKIGSSTRVESSEDASLGDQEDASKQGIMIADLDTDEGVSLVDETQGRNDQDMFDTSILDDEEVAEKEVSTAEVVTTAGVVTTIGVEAEGSFKRAESKLEQEDAKRQRIKEENKFIELKRCLEIIPDDEDDVKIEATPLYSKSPIIVDYKIYKEGRKSFFKIIRADGMAYDLLRLIRRQINEGYVLE</sequence>